<dbReference type="InterPro" id="IPR020588">
    <property type="entry name" value="RecA_ATP-bd"/>
</dbReference>
<dbReference type="PROSITE" id="PS50163">
    <property type="entry name" value="RECA_3"/>
    <property type="match status" value="1"/>
</dbReference>
<feature type="domain" description="RecA family profile 2" evidence="5">
    <location>
        <begin position="122"/>
        <end position="185"/>
    </location>
</feature>
<feature type="domain" description="RecA family profile 1" evidence="4">
    <location>
        <begin position="1"/>
        <end position="115"/>
    </location>
</feature>
<dbReference type="PANTHER" id="PTHR22942">
    <property type="entry name" value="RECA/RAD51/RADA DNA STRAND-PAIRING FAMILY MEMBER"/>
    <property type="match status" value="1"/>
</dbReference>
<evidence type="ECO:0000256" key="3">
    <source>
        <dbReference type="RuleBase" id="RU003422"/>
    </source>
</evidence>
<dbReference type="InterPro" id="IPR027417">
    <property type="entry name" value="P-loop_NTPase"/>
</dbReference>
<sequence length="185" mass="20773">RPDRLRDIADRFNVDHEAVLDNVLYARAYTSEHQMELLDYVAAKFHEEAGIFKLLIIDSIMALFRVDFSGRGELAERQQKLAQIIFWNSNWMKSTFFAMSSLAEYNVAVFVTNQMTADPGATMTFQADPKKPIGGHILAHASTTRISLRKGRGELRIAKIYDSPEMPENEATFAITAGGIGDAKE</sequence>
<accession>A0A852B9D2</accession>
<evidence type="ECO:0000259" key="4">
    <source>
        <dbReference type="PROSITE" id="PS50162"/>
    </source>
</evidence>
<dbReference type="GO" id="GO:0000150">
    <property type="term" value="F:DNA strand exchange activity"/>
    <property type="evidence" value="ECO:0007669"/>
    <property type="project" value="TreeGrafter"/>
</dbReference>
<gene>
    <name evidence="6" type="primary">Dmc1</name>
    <name evidence="6" type="ORF">CHLCYA_R12088</name>
</gene>
<dbReference type="GO" id="GO:0003697">
    <property type="term" value="F:single-stranded DNA binding"/>
    <property type="evidence" value="ECO:0007669"/>
    <property type="project" value="TreeGrafter"/>
</dbReference>
<dbReference type="InterPro" id="IPR013632">
    <property type="entry name" value="Rad51_C"/>
</dbReference>
<dbReference type="GO" id="GO:0070192">
    <property type="term" value="P:chromosome organization involved in meiotic cell cycle"/>
    <property type="evidence" value="ECO:0007669"/>
    <property type="project" value="TreeGrafter"/>
</dbReference>
<dbReference type="Proteomes" id="UP000614263">
    <property type="component" value="Unassembled WGS sequence"/>
</dbReference>
<dbReference type="GO" id="GO:0000794">
    <property type="term" value="C:condensed nuclear chromosome"/>
    <property type="evidence" value="ECO:0007669"/>
    <property type="project" value="TreeGrafter"/>
</dbReference>
<dbReference type="InterPro" id="IPR020587">
    <property type="entry name" value="RecA_monomer-monomer_interface"/>
</dbReference>
<comment type="similarity">
    <text evidence="3">Belongs to the RecA family.</text>
</comment>
<evidence type="ECO:0000256" key="2">
    <source>
        <dbReference type="ARBA" id="ARBA00022840"/>
    </source>
</evidence>
<dbReference type="Gene3D" id="3.40.50.300">
    <property type="entry name" value="P-loop containing nucleotide triphosphate hydrolases"/>
    <property type="match status" value="1"/>
</dbReference>
<dbReference type="GO" id="GO:0005524">
    <property type="term" value="F:ATP binding"/>
    <property type="evidence" value="ECO:0007669"/>
    <property type="project" value="UniProtKB-KW"/>
</dbReference>
<dbReference type="GO" id="GO:0006312">
    <property type="term" value="P:mitotic recombination"/>
    <property type="evidence" value="ECO:0007669"/>
    <property type="project" value="TreeGrafter"/>
</dbReference>
<protein>
    <submittedName>
        <fullName evidence="6">DMC1 protein</fullName>
    </submittedName>
</protein>
<comment type="caution">
    <text evidence="6">The sequence shown here is derived from an EMBL/GenBank/DDBJ whole genome shotgun (WGS) entry which is preliminary data.</text>
</comment>
<organism evidence="6 7">
    <name type="scientific">Chloropsis cyanopogon</name>
    <dbReference type="NCBI Taxonomy" id="1218682"/>
    <lineage>
        <taxon>Eukaryota</taxon>
        <taxon>Metazoa</taxon>
        <taxon>Chordata</taxon>
        <taxon>Craniata</taxon>
        <taxon>Vertebrata</taxon>
        <taxon>Euteleostomi</taxon>
        <taxon>Archelosauria</taxon>
        <taxon>Archosauria</taxon>
        <taxon>Dinosauria</taxon>
        <taxon>Saurischia</taxon>
        <taxon>Theropoda</taxon>
        <taxon>Coelurosauria</taxon>
        <taxon>Aves</taxon>
        <taxon>Neognathae</taxon>
        <taxon>Neoaves</taxon>
        <taxon>Telluraves</taxon>
        <taxon>Australaves</taxon>
        <taxon>Passeriformes</taxon>
        <taxon>Corvoidea</taxon>
        <taxon>Irenidae</taxon>
        <taxon>Chloropsis</taxon>
    </lineage>
</organism>
<proteinExistence type="inferred from homology"/>
<keyword evidence="7" id="KW-1185">Reference proteome</keyword>
<dbReference type="GO" id="GO:0003690">
    <property type="term" value="F:double-stranded DNA binding"/>
    <property type="evidence" value="ECO:0007669"/>
    <property type="project" value="TreeGrafter"/>
</dbReference>
<name>A0A852B9D2_9CORV</name>
<evidence type="ECO:0000256" key="1">
    <source>
        <dbReference type="ARBA" id="ARBA00022741"/>
    </source>
</evidence>
<dbReference type="PANTHER" id="PTHR22942:SF30">
    <property type="entry name" value="MEIOTIC RECOMBINATION PROTEIN DMC1_LIM15 HOMOLOG"/>
    <property type="match status" value="1"/>
</dbReference>
<dbReference type="Pfam" id="PF08423">
    <property type="entry name" value="Rad51"/>
    <property type="match status" value="1"/>
</dbReference>
<evidence type="ECO:0000259" key="5">
    <source>
        <dbReference type="PROSITE" id="PS50163"/>
    </source>
</evidence>
<dbReference type="GO" id="GO:0140664">
    <property type="term" value="F:ATP-dependent DNA damage sensor activity"/>
    <property type="evidence" value="ECO:0007669"/>
    <property type="project" value="InterPro"/>
</dbReference>
<dbReference type="EMBL" id="WEZZ01013459">
    <property type="protein sequence ID" value="NXP60982.1"/>
    <property type="molecule type" value="Genomic_DNA"/>
</dbReference>
<dbReference type="GO" id="GO:0000730">
    <property type="term" value="P:DNA recombinase assembly"/>
    <property type="evidence" value="ECO:0007669"/>
    <property type="project" value="TreeGrafter"/>
</dbReference>
<dbReference type="AlphaFoldDB" id="A0A852B9D2"/>
<feature type="non-terminal residue" evidence="6">
    <location>
        <position position="185"/>
    </location>
</feature>
<evidence type="ECO:0000313" key="7">
    <source>
        <dbReference type="Proteomes" id="UP000614263"/>
    </source>
</evidence>
<dbReference type="SUPFAM" id="SSF52540">
    <property type="entry name" value="P-loop containing nucleoside triphosphate hydrolases"/>
    <property type="match status" value="1"/>
</dbReference>
<keyword evidence="1 3" id="KW-0547">Nucleotide-binding</keyword>
<dbReference type="GO" id="GO:0007131">
    <property type="term" value="P:reciprocal meiotic recombination"/>
    <property type="evidence" value="ECO:0007669"/>
    <property type="project" value="TreeGrafter"/>
</dbReference>
<dbReference type="GO" id="GO:0042148">
    <property type="term" value="P:DNA strand invasion"/>
    <property type="evidence" value="ECO:0007669"/>
    <property type="project" value="TreeGrafter"/>
</dbReference>
<feature type="non-terminal residue" evidence="6">
    <location>
        <position position="1"/>
    </location>
</feature>
<keyword evidence="2 3" id="KW-0067">ATP-binding</keyword>
<dbReference type="PROSITE" id="PS50162">
    <property type="entry name" value="RECA_2"/>
    <property type="match status" value="1"/>
</dbReference>
<reference evidence="6" key="1">
    <citation type="submission" date="2019-10" db="EMBL/GenBank/DDBJ databases">
        <title>Bird 10,000 Genomes (B10K) Project - Family phase.</title>
        <authorList>
            <person name="Zhang G."/>
        </authorList>
    </citation>
    <scope>NUCLEOTIDE SEQUENCE</scope>
    <source>
        <strain evidence="6">B10K-DU-002-57</strain>
        <tissue evidence="6">Muscle</tissue>
    </source>
</reference>
<evidence type="ECO:0000313" key="6">
    <source>
        <dbReference type="EMBL" id="NXP60982.1"/>
    </source>
</evidence>